<evidence type="ECO:0000313" key="1">
    <source>
        <dbReference type="EMBL" id="RMY44461.1"/>
    </source>
</evidence>
<reference evidence="1 2" key="1">
    <citation type="journal article" date="2018" name="BMC Genomics">
        <title>Genomic evidence for intraspecific hybridization in a clonal and extremely halotolerant yeast.</title>
        <authorList>
            <person name="Gostincar C."/>
            <person name="Stajich J.E."/>
            <person name="Zupancic J."/>
            <person name="Zalar P."/>
            <person name="Gunde-Cimerman N."/>
        </authorList>
    </citation>
    <scope>NUCLEOTIDE SEQUENCE [LARGE SCALE GENOMIC DNA]</scope>
    <source>
        <strain evidence="1 2">EXF-2682</strain>
    </source>
</reference>
<dbReference type="InterPro" id="IPR038883">
    <property type="entry name" value="AN11006-like"/>
</dbReference>
<accession>A0A3M7BXH2</accession>
<gene>
    <name evidence="1" type="ORF">D0863_16213</name>
</gene>
<comment type="caution">
    <text evidence="1">The sequence shown here is derived from an EMBL/GenBank/DDBJ whole genome shotgun (WGS) entry which is preliminary data.</text>
</comment>
<dbReference type="OrthoDB" id="62952at2759"/>
<evidence type="ECO:0000313" key="2">
    <source>
        <dbReference type="Proteomes" id="UP000269276"/>
    </source>
</evidence>
<protein>
    <submittedName>
        <fullName evidence="1">Uncharacterized protein</fullName>
    </submittedName>
</protein>
<organism evidence="1 2">
    <name type="scientific">Hortaea werneckii</name>
    <name type="common">Black yeast</name>
    <name type="synonym">Cladosporium werneckii</name>
    <dbReference type="NCBI Taxonomy" id="91943"/>
    <lineage>
        <taxon>Eukaryota</taxon>
        <taxon>Fungi</taxon>
        <taxon>Dikarya</taxon>
        <taxon>Ascomycota</taxon>
        <taxon>Pezizomycotina</taxon>
        <taxon>Dothideomycetes</taxon>
        <taxon>Dothideomycetidae</taxon>
        <taxon>Mycosphaerellales</taxon>
        <taxon>Teratosphaeriaceae</taxon>
        <taxon>Hortaea</taxon>
    </lineage>
</organism>
<dbReference type="VEuPathDB" id="FungiDB:BTJ68_08369"/>
<dbReference type="EMBL" id="QWIP01001647">
    <property type="protein sequence ID" value="RMY44461.1"/>
    <property type="molecule type" value="Genomic_DNA"/>
</dbReference>
<dbReference type="Proteomes" id="UP000269276">
    <property type="component" value="Unassembled WGS sequence"/>
</dbReference>
<dbReference type="AlphaFoldDB" id="A0A3M7BXH2"/>
<sequence length="283" mass="32058">MDSGMLWESADINASTRDLMARLCDVAMEPHISDFTVANMTAIQETQDSRLLALSPELRNIVYEEVLVDTNSIDIPKDGKLIRPPLLKVCRQVAEEASTIFYGLNRFKSTNNRLGDLPLWLVRLPLKLRRNINAIYLCYETDIEADIVAHELHARTSSDKAEERFMSANKKFLDTALQMALLGLDLNAFRLPPRPPIPDSACDVSQTDSAVLIRKTREELVSINESAWIRCAGLTILLYSGKTAWRRFQQHRKDEEWLRKVATGTKDENIMASLSRIISVIQG</sequence>
<dbReference type="PANTHER" id="PTHR42085">
    <property type="entry name" value="F-BOX DOMAIN-CONTAINING PROTEIN"/>
    <property type="match status" value="1"/>
</dbReference>
<dbReference type="PANTHER" id="PTHR42085:SF2">
    <property type="entry name" value="F-BOX DOMAIN-CONTAINING PROTEIN"/>
    <property type="match status" value="1"/>
</dbReference>
<name>A0A3M7BXH2_HORWE</name>
<proteinExistence type="predicted"/>